<dbReference type="AlphaFoldDB" id="A0A6J6JCT5"/>
<evidence type="ECO:0000313" key="2">
    <source>
        <dbReference type="EMBL" id="CAB4634465.1"/>
    </source>
</evidence>
<organism evidence="2">
    <name type="scientific">freshwater metagenome</name>
    <dbReference type="NCBI Taxonomy" id="449393"/>
    <lineage>
        <taxon>unclassified sequences</taxon>
        <taxon>metagenomes</taxon>
        <taxon>ecological metagenomes</taxon>
    </lineage>
</organism>
<reference evidence="2" key="1">
    <citation type="submission" date="2020-05" db="EMBL/GenBank/DDBJ databases">
        <authorList>
            <person name="Chiriac C."/>
            <person name="Salcher M."/>
            <person name="Ghai R."/>
            <person name="Kavagutti S V."/>
        </authorList>
    </citation>
    <scope>NUCLEOTIDE SEQUENCE</scope>
</reference>
<gene>
    <name evidence="2" type="ORF">UFOPK1908_01669</name>
</gene>
<feature type="region of interest" description="Disordered" evidence="1">
    <location>
        <begin position="111"/>
        <end position="130"/>
    </location>
</feature>
<dbReference type="EMBL" id="CAEZVB010000156">
    <property type="protein sequence ID" value="CAB4634465.1"/>
    <property type="molecule type" value="Genomic_DNA"/>
</dbReference>
<feature type="compositionally biased region" description="Polar residues" evidence="1">
    <location>
        <begin position="111"/>
        <end position="123"/>
    </location>
</feature>
<protein>
    <submittedName>
        <fullName evidence="2">Unannotated protein</fullName>
    </submittedName>
</protein>
<accession>A0A6J6JCT5</accession>
<proteinExistence type="predicted"/>
<evidence type="ECO:0000256" key="1">
    <source>
        <dbReference type="SAM" id="MobiDB-lite"/>
    </source>
</evidence>
<sequence length="170" mass="18032">MTGPIAKPMYGATENTLAASARRHSLTHDMIVDSIAINIAACAPPRTKRKMTRVSTLGAYAISAMLSAPRTALHIITRTAPNRASLGFIHGRTKIAETAWIATTTPIAMSDPPSESFTNTGRSGSVMPMPTKNIKAKSKIKKKGRVTRRSTSTGGPAVFSVVTTHAIQCS</sequence>
<name>A0A6J6JCT5_9ZZZZ</name>